<feature type="compositionally biased region" description="Basic and acidic residues" evidence="3">
    <location>
        <begin position="596"/>
        <end position="620"/>
    </location>
</feature>
<evidence type="ECO:0000313" key="5">
    <source>
        <dbReference type="Proteomes" id="UP000789831"/>
    </source>
</evidence>
<evidence type="ECO:0000256" key="3">
    <source>
        <dbReference type="SAM" id="MobiDB-lite"/>
    </source>
</evidence>
<evidence type="ECO:0000256" key="1">
    <source>
        <dbReference type="ARBA" id="ARBA00007626"/>
    </source>
</evidence>
<organism evidence="4 5">
    <name type="scientific">Ambispora gerdemannii</name>
    <dbReference type="NCBI Taxonomy" id="144530"/>
    <lineage>
        <taxon>Eukaryota</taxon>
        <taxon>Fungi</taxon>
        <taxon>Fungi incertae sedis</taxon>
        <taxon>Mucoromycota</taxon>
        <taxon>Glomeromycotina</taxon>
        <taxon>Glomeromycetes</taxon>
        <taxon>Archaeosporales</taxon>
        <taxon>Ambisporaceae</taxon>
        <taxon>Ambispora</taxon>
    </lineage>
</organism>
<sequence>MILNSLKSLSSKTAKIHSQKSLSLLYTSKNNTKKASPYLNLLRFSQNSNFSTTSPTFRIKLPDKKLPGKIRIPKDAHFMSAKVQRLAADGKLEEAISFVIDAPKRAVSEVVWNHLIAECVKIGKVKMGFRLFTEMKRRGFPPNEQTYTILLNGIAEKRTFANNIAYAINVIDNMRTSARETAIRPNVIHGNALLKVCSRSQDFKSLRENYDRLFDSGELYPNTDTFTIVFGSCARNGAEGFEFASALWEELMGILQRQRQKDGYTAGKVEYEGRFGILEMDDQLVASMLLCCKNAGETEKGYEIIEEIYGIRLSGSSLYVSKPSRYDVEMTSKSLDIALGLCFKGRDWSKGIYLFDQVLAKYPRIELDIYNMNTLISLYIEARNLKNAISVFETIRAQKITPVLQTYDLLLTACRIVNDWGSATKIFEDMLRMKLLPDAHVLNLMLELANRKKFSGINQICWLLERIEGLGLNTSMKKNSKLPVKIENINFLQAIIKAYSLALERADDELLNQKLDPWTFFKNFYERKLENLLKKQSEKEELEEGKFTKKIRDNRIEISEPNTIKKNNTKRSWWSDDEKPKRKPKFSSGYDDFMNDDEKSKRKSKVSVEYDGHVSEDEKPKRKSSGYDNFLSYDEKPKRESKFASAYDDFENNDKKPKRKSEAPMGYVDFVSGDEKPKRNSKVSVKYDEEPKRKSNSSSRYDDFRIDDEKSRGKSKFTARYNDFKINSEKRDLHRPKFRGREGLSRSNSEERGRLNYRNFDSQSGFATKKQFRAKSEERDSYRSSKISSNFRERRDSGSNSSYRDVSQFSRSDFNDRPKRAFLRRG</sequence>
<dbReference type="EMBL" id="CAJVPL010000518">
    <property type="protein sequence ID" value="CAG8505626.1"/>
    <property type="molecule type" value="Genomic_DNA"/>
</dbReference>
<name>A0A9N8ZSH0_9GLOM</name>
<feature type="compositionally biased region" description="Basic and acidic residues" evidence="3">
    <location>
        <begin position="633"/>
        <end position="642"/>
    </location>
</feature>
<feature type="compositionally biased region" description="Basic and acidic residues" evidence="3">
    <location>
        <begin position="774"/>
        <end position="783"/>
    </location>
</feature>
<dbReference type="AlphaFoldDB" id="A0A9N8ZSH0"/>
<dbReference type="PANTHER" id="PTHR46128">
    <property type="entry name" value="MITOCHONDRIAL GROUP I INTRON SPLICING FACTOR CCM1"/>
    <property type="match status" value="1"/>
</dbReference>
<dbReference type="InterPro" id="IPR050872">
    <property type="entry name" value="PPR_P_subfamily"/>
</dbReference>
<dbReference type="InterPro" id="IPR011990">
    <property type="entry name" value="TPR-like_helical_dom_sf"/>
</dbReference>
<dbReference type="InterPro" id="IPR002885">
    <property type="entry name" value="PPR_rpt"/>
</dbReference>
<dbReference type="PANTHER" id="PTHR46128:SF329">
    <property type="entry name" value="MITOCHONDRIAL GROUP I INTRON SPLICING FACTOR DMR1"/>
    <property type="match status" value="1"/>
</dbReference>
<dbReference type="PROSITE" id="PS51375">
    <property type="entry name" value="PPR"/>
    <property type="match status" value="2"/>
</dbReference>
<feature type="repeat" description="PPR" evidence="2">
    <location>
        <begin position="368"/>
        <end position="402"/>
    </location>
</feature>
<evidence type="ECO:0000313" key="4">
    <source>
        <dbReference type="EMBL" id="CAG8505626.1"/>
    </source>
</evidence>
<feature type="region of interest" description="Disordered" evidence="3">
    <location>
        <begin position="567"/>
        <end position="826"/>
    </location>
</feature>
<feature type="repeat" description="PPR" evidence="2">
    <location>
        <begin position="108"/>
        <end position="142"/>
    </location>
</feature>
<dbReference type="Pfam" id="PF13812">
    <property type="entry name" value="PPR_3"/>
    <property type="match status" value="1"/>
</dbReference>
<dbReference type="Proteomes" id="UP000789831">
    <property type="component" value="Unassembled WGS sequence"/>
</dbReference>
<dbReference type="Pfam" id="PF13041">
    <property type="entry name" value="PPR_2"/>
    <property type="match status" value="1"/>
</dbReference>
<feature type="compositionally biased region" description="Basic and acidic residues" evidence="3">
    <location>
        <begin position="739"/>
        <end position="754"/>
    </location>
</feature>
<evidence type="ECO:0000256" key="2">
    <source>
        <dbReference type="PROSITE-ProRule" id="PRU00708"/>
    </source>
</evidence>
<accession>A0A9N8ZSH0</accession>
<dbReference type="NCBIfam" id="TIGR00756">
    <property type="entry name" value="PPR"/>
    <property type="match status" value="1"/>
</dbReference>
<proteinExistence type="inferred from homology"/>
<comment type="similarity">
    <text evidence="1">Belongs to the PPR family. P subfamily.</text>
</comment>
<keyword evidence="5" id="KW-1185">Reference proteome</keyword>
<feature type="compositionally biased region" description="Basic and acidic residues" evidence="3">
    <location>
        <begin position="722"/>
        <end position="732"/>
    </location>
</feature>
<reference evidence="4" key="1">
    <citation type="submission" date="2021-06" db="EMBL/GenBank/DDBJ databases">
        <authorList>
            <person name="Kallberg Y."/>
            <person name="Tangrot J."/>
            <person name="Rosling A."/>
        </authorList>
    </citation>
    <scope>NUCLEOTIDE SEQUENCE</scope>
    <source>
        <strain evidence="4">MT106</strain>
    </source>
</reference>
<gene>
    <name evidence="4" type="ORF">AGERDE_LOCUS4476</name>
</gene>
<protein>
    <submittedName>
        <fullName evidence="4">3883_t:CDS:1</fullName>
    </submittedName>
</protein>
<feature type="compositionally biased region" description="Basic and acidic residues" evidence="3">
    <location>
        <begin position="700"/>
        <end position="712"/>
    </location>
</feature>
<feature type="compositionally biased region" description="Polar residues" evidence="3">
    <location>
        <begin position="798"/>
        <end position="812"/>
    </location>
</feature>
<dbReference type="OrthoDB" id="185373at2759"/>
<dbReference type="Gene3D" id="1.25.40.10">
    <property type="entry name" value="Tetratricopeptide repeat domain"/>
    <property type="match status" value="3"/>
</dbReference>
<comment type="caution">
    <text evidence="4">The sequence shown here is derived from an EMBL/GenBank/DDBJ whole genome shotgun (WGS) entry which is preliminary data.</text>
</comment>